<dbReference type="InterPro" id="IPR036086">
    <property type="entry name" value="ParB/Sulfiredoxin_sf"/>
</dbReference>
<organism evidence="1">
    <name type="scientific">uncultured Caudovirales phage</name>
    <dbReference type="NCBI Taxonomy" id="2100421"/>
    <lineage>
        <taxon>Viruses</taxon>
        <taxon>Duplodnaviria</taxon>
        <taxon>Heunggongvirae</taxon>
        <taxon>Uroviricota</taxon>
        <taxon>Caudoviricetes</taxon>
        <taxon>Peduoviridae</taxon>
        <taxon>Maltschvirus</taxon>
        <taxon>Maltschvirus maltsch</taxon>
    </lineage>
</organism>
<proteinExistence type="predicted"/>
<evidence type="ECO:0000313" key="1">
    <source>
        <dbReference type="EMBL" id="CAB4143262.1"/>
    </source>
</evidence>
<reference evidence="1" key="1">
    <citation type="submission" date="2020-04" db="EMBL/GenBank/DDBJ databases">
        <authorList>
            <person name="Chiriac C."/>
            <person name="Salcher M."/>
            <person name="Ghai R."/>
            <person name="Kavagutti S V."/>
        </authorList>
    </citation>
    <scope>NUCLEOTIDE SEQUENCE</scope>
</reference>
<dbReference type="Gene3D" id="3.90.1530.10">
    <property type="entry name" value="Conserved hypothetical protein from pyrococcus furiosus pfu- 392566-001, ParB domain"/>
    <property type="match status" value="1"/>
</dbReference>
<accession>A0A6J5MAP0</accession>
<dbReference type="EMBL" id="LR796420">
    <property type="protein sequence ID" value="CAB4143262.1"/>
    <property type="molecule type" value="Genomic_DNA"/>
</dbReference>
<dbReference type="SUPFAM" id="SSF110849">
    <property type="entry name" value="ParB/Sulfiredoxin"/>
    <property type="match status" value="1"/>
</dbReference>
<protein>
    <submittedName>
        <fullName evidence="1">ParB/Sulfiredoxin</fullName>
    </submittedName>
</protein>
<sequence>MSEKIKIIRKGITEKYDGIAPVANFVFNDTNQTMYGKYEDEHILNLQSSISKDGLKNPIVVYSDGKTLKSGHNRLTALLKLGVKEVPYIVSTEDKPKSQLQEMISLAIENMGRPANVGRSYFSVKKMCEIHSKENNGFEPKVDEIKAFCSYHQISYDSFTKIKKIEIEAPDLFTKVVSNTMAIAAALNEIQMRNQSIVKLNQTPFMNGLIGIGEINYSLGALTNVINQIQSIKVMKPGGIEANAFNEIQKNTMGGIVHEIFTNSIRDIVNYNKNEEVLTAPKNQSLYDLEAINYNSGIETKTCVTENGKKPKWVTHRYKDGYVLLLSLTPNGKRAIAGYGSIPGNCWKPGKPVGQIDLEKLAKITTFNWVIGSVEIEDGKVIAVHEKIQL</sequence>
<name>A0A6J5MAP0_9CAUD</name>
<gene>
    <name evidence="1" type="ORF">UFOVP449_144</name>
</gene>